<feature type="compositionally biased region" description="Polar residues" evidence="1">
    <location>
        <begin position="97"/>
        <end position="107"/>
    </location>
</feature>
<evidence type="ECO:0000313" key="3">
    <source>
        <dbReference type="Proteomes" id="UP000002497"/>
    </source>
</evidence>
<feature type="region of interest" description="Disordered" evidence="1">
    <location>
        <begin position="46"/>
        <end position="107"/>
    </location>
</feature>
<dbReference type="Proteomes" id="UP000002497">
    <property type="component" value="Unassembled WGS sequence"/>
</dbReference>
<evidence type="ECO:0000313" key="2">
    <source>
        <dbReference type="EMBL" id="EFW14543.1"/>
    </source>
</evidence>
<reference evidence="3" key="1">
    <citation type="journal article" date="2010" name="Genome Res.">
        <title>Population genomic sequencing of Coccidioides fungi reveals recent hybridization and transposon control.</title>
        <authorList>
            <person name="Neafsey D.E."/>
            <person name="Barker B.M."/>
            <person name="Sharpton T.J."/>
            <person name="Stajich J.E."/>
            <person name="Park D.J."/>
            <person name="Whiston E."/>
            <person name="Hung C.-Y."/>
            <person name="McMahan C."/>
            <person name="White J."/>
            <person name="Sykes S."/>
            <person name="Heiman D."/>
            <person name="Young S."/>
            <person name="Zeng Q."/>
            <person name="Abouelleil A."/>
            <person name="Aftuck L."/>
            <person name="Bessette D."/>
            <person name="Brown A."/>
            <person name="FitzGerald M."/>
            <person name="Lui A."/>
            <person name="Macdonald J.P."/>
            <person name="Priest M."/>
            <person name="Orbach M.J."/>
            <person name="Galgiani J.N."/>
            <person name="Kirkland T.N."/>
            <person name="Cole G.T."/>
            <person name="Birren B.W."/>
            <person name="Henn M.R."/>
            <person name="Taylor J.W."/>
            <person name="Rounsley S.D."/>
        </authorList>
    </citation>
    <scope>NUCLEOTIDE SEQUENCE [LARGE SCALE GENOMIC DNA]</scope>
    <source>
        <strain evidence="3">RMSCC 757 / Silveira</strain>
    </source>
</reference>
<evidence type="ECO:0000256" key="1">
    <source>
        <dbReference type="SAM" id="MobiDB-lite"/>
    </source>
</evidence>
<dbReference type="AlphaFoldDB" id="E9DG52"/>
<accession>E9DG52</accession>
<name>E9DG52_COCPS</name>
<dbReference type="EMBL" id="GL636505">
    <property type="protein sequence ID" value="EFW14543.1"/>
    <property type="molecule type" value="Genomic_DNA"/>
</dbReference>
<proteinExistence type="predicted"/>
<dbReference type="HOGENOM" id="CLU_2209792_0_0_1"/>
<keyword evidence="3" id="KW-1185">Reference proteome</keyword>
<feature type="compositionally biased region" description="Basic and acidic residues" evidence="1">
    <location>
        <begin position="46"/>
        <end position="58"/>
    </location>
</feature>
<reference evidence="3" key="2">
    <citation type="submission" date="2010-03" db="EMBL/GenBank/DDBJ databases">
        <title>The genome sequence of Coccidioides posadasii strain Silveira.</title>
        <authorList>
            <consortium name="The Broad Institute Genome Sequencing Center for Infectious Disease"/>
            <person name="Neafsey D."/>
            <person name="Orbach M."/>
            <person name="Henn M.R."/>
            <person name="Cole G.T."/>
            <person name="Galgiani J."/>
            <person name="Gardner M.J."/>
            <person name="Kirkland T.N."/>
            <person name="Taylor J.W."/>
            <person name="Young S.K."/>
            <person name="Zeng Q."/>
            <person name="Koehrsen M."/>
            <person name="Alvarado L."/>
            <person name="Berlin A."/>
            <person name="Borenstein D."/>
            <person name="Chapman S.B."/>
            <person name="Chen Z."/>
            <person name="Engels R."/>
            <person name="Freedman E."/>
            <person name="Gellesch M."/>
            <person name="Goldberg J."/>
            <person name="Griggs A."/>
            <person name="Gujja S."/>
            <person name="Heilman E."/>
            <person name="Heiman D."/>
            <person name="Howarth C."/>
            <person name="Jen D."/>
            <person name="Larson L."/>
            <person name="Mehta T."/>
            <person name="Neiman D."/>
            <person name="Park D."/>
            <person name="Pearson M."/>
            <person name="Richards J."/>
            <person name="Roberts A."/>
            <person name="Saif S."/>
            <person name="Shea T."/>
            <person name="Shenoy N."/>
            <person name="Sisk P."/>
            <person name="Stolte C."/>
            <person name="Sykes S."/>
            <person name="Walk T."/>
            <person name="White J."/>
            <person name="Yandava C."/>
            <person name="Haas B."/>
            <person name="Nusbaum C."/>
            <person name="Birren B."/>
        </authorList>
    </citation>
    <scope>NUCLEOTIDE SEQUENCE [LARGE SCALE GENOMIC DNA]</scope>
    <source>
        <strain evidence="3">RMSCC 757 / Silveira</strain>
    </source>
</reference>
<protein>
    <submittedName>
        <fullName evidence="2">Uncharacterized protein</fullName>
    </submittedName>
</protein>
<sequence>MQACFRPSFLSLLAKFISRSIRKKFINSSQAAAYRVGVSRHSFDRIIKNFPHDPHPPKMENPNGKKQVPPRSSKSNRRNRKPNKSEKETSANIGMITRTSSQQRPIP</sequence>
<organism evidence="3">
    <name type="scientific">Coccidioides posadasii (strain RMSCC 757 / Silveira)</name>
    <name type="common">Valley fever fungus</name>
    <dbReference type="NCBI Taxonomy" id="443226"/>
    <lineage>
        <taxon>Eukaryota</taxon>
        <taxon>Fungi</taxon>
        <taxon>Dikarya</taxon>
        <taxon>Ascomycota</taxon>
        <taxon>Pezizomycotina</taxon>
        <taxon>Eurotiomycetes</taxon>
        <taxon>Eurotiomycetidae</taxon>
        <taxon>Onygenales</taxon>
        <taxon>Onygenaceae</taxon>
        <taxon>Coccidioides</taxon>
    </lineage>
</organism>
<gene>
    <name evidence="2" type="ORF">CPSG_08801</name>
</gene>
<dbReference type="VEuPathDB" id="FungiDB:CPSG_08801"/>